<gene>
    <name evidence="9" type="ORF">ACFPRA_08755</name>
</gene>
<dbReference type="InterPro" id="IPR036259">
    <property type="entry name" value="MFS_trans_sf"/>
</dbReference>
<evidence type="ECO:0000256" key="2">
    <source>
        <dbReference type="ARBA" id="ARBA00022448"/>
    </source>
</evidence>
<feature type="transmembrane region" description="Helical" evidence="7">
    <location>
        <begin position="78"/>
        <end position="98"/>
    </location>
</feature>
<dbReference type="Pfam" id="PF07690">
    <property type="entry name" value="MFS_1"/>
    <property type="match status" value="1"/>
</dbReference>
<dbReference type="SUPFAM" id="SSF103473">
    <property type="entry name" value="MFS general substrate transporter"/>
    <property type="match status" value="2"/>
</dbReference>
<dbReference type="PANTHER" id="PTHR42718:SF24">
    <property type="entry name" value="MAJOR FACILITATOR SUPERFAMILY (MFS) PROFILE DOMAIN-CONTAINING PROTEIN"/>
    <property type="match status" value="1"/>
</dbReference>
<feature type="transmembrane region" description="Helical" evidence="7">
    <location>
        <begin position="356"/>
        <end position="378"/>
    </location>
</feature>
<dbReference type="PROSITE" id="PS50850">
    <property type="entry name" value="MFS"/>
    <property type="match status" value="1"/>
</dbReference>
<feature type="transmembrane region" description="Helical" evidence="7">
    <location>
        <begin position="399"/>
        <end position="416"/>
    </location>
</feature>
<feature type="transmembrane region" description="Helical" evidence="7">
    <location>
        <begin position="266"/>
        <end position="291"/>
    </location>
</feature>
<dbReference type="InterPro" id="IPR004638">
    <property type="entry name" value="EmrB-like"/>
</dbReference>
<keyword evidence="3" id="KW-1003">Cell membrane</keyword>
<feature type="transmembrane region" description="Helical" evidence="7">
    <location>
        <begin position="223"/>
        <end position="245"/>
    </location>
</feature>
<evidence type="ECO:0000256" key="6">
    <source>
        <dbReference type="ARBA" id="ARBA00023136"/>
    </source>
</evidence>
<evidence type="ECO:0000256" key="1">
    <source>
        <dbReference type="ARBA" id="ARBA00004651"/>
    </source>
</evidence>
<evidence type="ECO:0000256" key="3">
    <source>
        <dbReference type="ARBA" id="ARBA00022475"/>
    </source>
</evidence>
<dbReference type="InterPro" id="IPR011701">
    <property type="entry name" value="MFS"/>
</dbReference>
<dbReference type="PRINTS" id="PR01036">
    <property type="entry name" value="TCRTETB"/>
</dbReference>
<accession>A0ABW0TJ84</accession>
<keyword evidence="2" id="KW-0813">Transport</keyword>
<protein>
    <submittedName>
        <fullName evidence="9">DHA2 family efflux MFS transporter permease subunit</fullName>
    </submittedName>
</protein>
<dbReference type="NCBIfam" id="TIGR00711">
    <property type="entry name" value="efflux_EmrB"/>
    <property type="match status" value="1"/>
</dbReference>
<dbReference type="CDD" id="cd17503">
    <property type="entry name" value="MFS_LmrB_MDR_like"/>
    <property type="match status" value="1"/>
</dbReference>
<reference evidence="10" key="1">
    <citation type="journal article" date="2019" name="Int. J. Syst. Evol. Microbiol.">
        <title>The Global Catalogue of Microorganisms (GCM) 10K type strain sequencing project: providing services to taxonomists for standard genome sequencing and annotation.</title>
        <authorList>
            <consortium name="The Broad Institute Genomics Platform"/>
            <consortium name="The Broad Institute Genome Sequencing Center for Infectious Disease"/>
            <person name="Wu L."/>
            <person name="Ma J."/>
        </authorList>
    </citation>
    <scope>NUCLEOTIDE SEQUENCE [LARGE SCALE GENOMIC DNA]</scope>
    <source>
        <strain evidence="10">CGMCC 4.1434</strain>
    </source>
</reference>
<feature type="transmembrane region" description="Helical" evidence="7">
    <location>
        <begin position="331"/>
        <end position="350"/>
    </location>
</feature>
<evidence type="ECO:0000313" key="9">
    <source>
        <dbReference type="EMBL" id="MFC5588975.1"/>
    </source>
</evidence>
<feature type="transmembrane region" description="Helical" evidence="7">
    <location>
        <begin position="104"/>
        <end position="128"/>
    </location>
</feature>
<keyword evidence="5 7" id="KW-1133">Transmembrane helix</keyword>
<feature type="transmembrane region" description="Helical" evidence="7">
    <location>
        <begin position="12"/>
        <end position="39"/>
    </location>
</feature>
<keyword evidence="10" id="KW-1185">Reference proteome</keyword>
<dbReference type="PANTHER" id="PTHR42718">
    <property type="entry name" value="MAJOR FACILITATOR SUPERFAMILY MULTIDRUG TRANSPORTER MFSC"/>
    <property type="match status" value="1"/>
</dbReference>
<feature type="transmembrane region" description="Helical" evidence="7">
    <location>
        <begin position="436"/>
        <end position="455"/>
    </location>
</feature>
<dbReference type="Gene3D" id="1.20.1250.20">
    <property type="entry name" value="MFS general substrate transporter like domains"/>
    <property type="match status" value="1"/>
</dbReference>
<evidence type="ECO:0000256" key="5">
    <source>
        <dbReference type="ARBA" id="ARBA00022989"/>
    </source>
</evidence>
<dbReference type="EMBL" id="JBHSNO010000005">
    <property type="protein sequence ID" value="MFC5588975.1"/>
    <property type="molecule type" value="Genomic_DNA"/>
</dbReference>
<organism evidence="9 10">
    <name type="scientific">Sporosarcina soli</name>
    <dbReference type="NCBI Taxonomy" id="334736"/>
    <lineage>
        <taxon>Bacteria</taxon>
        <taxon>Bacillati</taxon>
        <taxon>Bacillota</taxon>
        <taxon>Bacilli</taxon>
        <taxon>Bacillales</taxon>
        <taxon>Caryophanaceae</taxon>
        <taxon>Sporosarcina</taxon>
    </lineage>
</organism>
<name>A0ABW0TJ84_9BACL</name>
<feature type="transmembrane region" description="Helical" evidence="7">
    <location>
        <begin position="140"/>
        <end position="161"/>
    </location>
</feature>
<comment type="subcellular location">
    <subcellularLocation>
        <location evidence="1">Cell membrane</location>
        <topology evidence="1">Multi-pass membrane protein</topology>
    </subcellularLocation>
</comment>
<dbReference type="Proteomes" id="UP001596109">
    <property type="component" value="Unassembled WGS sequence"/>
</dbReference>
<comment type="caution">
    <text evidence="9">The sequence shown here is derived from an EMBL/GenBank/DDBJ whole genome shotgun (WGS) entry which is preliminary data.</text>
</comment>
<feature type="transmembrane region" description="Helical" evidence="7">
    <location>
        <begin position="297"/>
        <end position="319"/>
    </location>
</feature>
<feature type="transmembrane region" description="Helical" evidence="7">
    <location>
        <begin position="51"/>
        <end position="71"/>
    </location>
</feature>
<proteinExistence type="predicted"/>
<evidence type="ECO:0000256" key="7">
    <source>
        <dbReference type="SAM" id="Phobius"/>
    </source>
</evidence>
<keyword evidence="6 7" id="KW-0472">Membrane</keyword>
<sequence length="462" mass="49689">MIAEKQSFNRNLIIGILLSASFVTILNQTLIIIAIPPIMIDFKIDPSQAQWLTTAFMLTNGILIPITAFFIERFSSKHLLVAALSIFSLGTLIGALAPSFSVLLLARIVQAVGAGIMMPLMQTVMLTLFPPEKRGSAMGLVGLVTGFAPAIGPTLAGWLIVHFSWRSLFYTVFPVALIVLLLAIFLMKNVTEQKQVKIDLVSVVFSTFGWGGLLYGFSIAGTAGWMSAQVIGAISVGVVALYIFIVRQLKLKQPMLEFRVFHSPMFAVTTILSVLVFAIMVGTQTLLPIYAQDVVSFTALESGLMLLPGALIMGVMSPVTGKIFDKFGGKWLSISGFTLITTALILYANLSLDTSIVWIATIFFIMMIGVSMMMMPLMTAGINDLPAHLIAHGTAMSNTIRMVGGSIGTAILVSVMSNASLQSSIQPTTQATMDGIQNAFLIASILGGAGILLSFRVKRKKH</sequence>
<dbReference type="InterPro" id="IPR020846">
    <property type="entry name" value="MFS_dom"/>
</dbReference>
<evidence type="ECO:0000259" key="8">
    <source>
        <dbReference type="PROSITE" id="PS50850"/>
    </source>
</evidence>
<feature type="transmembrane region" description="Helical" evidence="7">
    <location>
        <begin position="167"/>
        <end position="186"/>
    </location>
</feature>
<feature type="domain" description="Major facilitator superfamily (MFS) profile" evidence="8">
    <location>
        <begin position="13"/>
        <end position="462"/>
    </location>
</feature>
<dbReference type="Gene3D" id="1.20.1720.10">
    <property type="entry name" value="Multidrug resistance protein D"/>
    <property type="match status" value="1"/>
</dbReference>
<feature type="transmembrane region" description="Helical" evidence="7">
    <location>
        <begin position="198"/>
        <end position="217"/>
    </location>
</feature>
<evidence type="ECO:0000313" key="10">
    <source>
        <dbReference type="Proteomes" id="UP001596109"/>
    </source>
</evidence>
<dbReference type="RefSeq" id="WP_381432836.1">
    <property type="nucleotide sequence ID" value="NZ_JBHSNO010000005.1"/>
</dbReference>
<evidence type="ECO:0000256" key="4">
    <source>
        <dbReference type="ARBA" id="ARBA00022692"/>
    </source>
</evidence>
<keyword evidence="4 7" id="KW-0812">Transmembrane</keyword>